<proteinExistence type="predicted"/>
<organism evidence="1 2">
    <name type="scientific">Blautia stercoris</name>
    <dbReference type="NCBI Taxonomy" id="871664"/>
    <lineage>
        <taxon>Bacteria</taxon>
        <taxon>Bacillati</taxon>
        <taxon>Bacillota</taxon>
        <taxon>Clostridia</taxon>
        <taxon>Lachnospirales</taxon>
        <taxon>Lachnospiraceae</taxon>
        <taxon>Blautia</taxon>
    </lineage>
</organism>
<dbReference type="Gene3D" id="2.60.40.1180">
    <property type="entry name" value="Golgi alpha-mannosidase II"/>
    <property type="match status" value="1"/>
</dbReference>
<reference evidence="1 2" key="1">
    <citation type="submission" date="2020-08" db="EMBL/GenBank/DDBJ databases">
        <title>Genome public.</title>
        <authorList>
            <person name="Liu C."/>
            <person name="Sun Q."/>
        </authorList>
    </citation>
    <scope>NUCLEOTIDE SEQUENCE [LARGE SCALE GENOMIC DNA]</scope>
    <source>
        <strain evidence="1 2">3_YM_SP_D4_24.mj</strain>
    </source>
</reference>
<accession>A0ABR7PE83</accession>
<protein>
    <submittedName>
        <fullName evidence="1">Uncharacterized protein</fullName>
    </submittedName>
</protein>
<comment type="caution">
    <text evidence="1">The sequence shown here is derived from an EMBL/GenBank/DDBJ whole genome shotgun (WGS) entry which is preliminary data.</text>
</comment>
<dbReference type="RefSeq" id="WP_187559181.1">
    <property type="nucleotide sequence ID" value="NZ_JACRTP010000008.1"/>
</dbReference>
<gene>
    <name evidence="1" type="ORF">H8712_14245</name>
</gene>
<dbReference type="InterPro" id="IPR013780">
    <property type="entry name" value="Glyco_hydro_b"/>
</dbReference>
<sequence>MTGIFAGECYEICADFEQDFYDDFYKKLVKNSNITVLMKEIPYGVEVTSRENEKAVYRIVQNFNYNRIEIEFPKDGFEVWQGSYDGTIAGFGTVILRKQKQ</sequence>
<evidence type="ECO:0000313" key="1">
    <source>
        <dbReference type="EMBL" id="MBC8629744.1"/>
    </source>
</evidence>
<dbReference type="Proteomes" id="UP000661649">
    <property type="component" value="Unassembled WGS sequence"/>
</dbReference>
<name>A0ABR7PE83_9FIRM</name>
<dbReference type="EMBL" id="JACRTP010000008">
    <property type="protein sequence ID" value="MBC8629744.1"/>
    <property type="molecule type" value="Genomic_DNA"/>
</dbReference>
<keyword evidence="2" id="KW-1185">Reference proteome</keyword>
<evidence type="ECO:0000313" key="2">
    <source>
        <dbReference type="Proteomes" id="UP000661649"/>
    </source>
</evidence>